<dbReference type="PANTHER" id="PTHR10183">
    <property type="entry name" value="CALPAIN"/>
    <property type="match status" value="1"/>
</dbReference>
<dbReference type="PRINTS" id="PR00704">
    <property type="entry name" value="CALPAIN"/>
</dbReference>
<dbReference type="PROSITE" id="PS00139">
    <property type="entry name" value="THIOL_PROTEASE_CYS"/>
    <property type="match status" value="1"/>
</dbReference>
<evidence type="ECO:0000313" key="10">
    <source>
        <dbReference type="Proteomes" id="UP000054248"/>
    </source>
</evidence>
<feature type="active site" evidence="5 6">
    <location>
        <position position="109"/>
    </location>
</feature>
<evidence type="ECO:0000256" key="1">
    <source>
        <dbReference type="ARBA" id="ARBA00007623"/>
    </source>
</evidence>
<dbReference type="Proteomes" id="UP000054248">
    <property type="component" value="Unassembled WGS sequence"/>
</dbReference>
<dbReference type="SUPFAM" id="SSF54001">
    <property type="entry name" value="Cysteine proteinases"/>
    <property type="match status" value="1"/>
</dbReference>
<dbReference type="GO" id="GO:0004198">
    <property type="term" value="F:calcium-dependent cysteine-type endopeptidase activity"/>
    <property type="evidence" value="ECO:0007669"/>
    <property type="project" value="InterPro"/>
</dbReference>
<feature type="coiled-coil region" evidence="7">
    <location>
        <begin position="21"/>
        <end position="48"/>
    </location>
</feature>
<dbReference type="InterPro" id="IPR022684">
    <property type="entry name" value="Calpain_cysteine_protease"/>
</dbReference>
<dbReference type="InterPro" id="IPR000169">
    <property type="entry name" value="Pept_cys_AS"/>
</dbReference>
<accession>A0A0C3KE31</accession>
<evidence type="ECO:0000256" key="5">
    <source>
        <dbReference type="PIRSR" id="PIRSR622684-1"/>
    </source>
</evidence>
<keyword evidence="2 6" id="KW-0645">Protease</keyword>
<dbReference type="AlphaFoldDB" id="A0A0C3KE31"/>
<dbReference type="EMBL" id="KN823207">
    <property type="protein sequence ID" value="KIO19713.1"/>
    <property type="molecule type" value="Genomic_DNA"/>
</dbReference>
<dbReference type="HOGENOM" id="CLU_006072_2_2_1"/>
<keyword evidence="4 6" id="KW-0788">Thiol protease</keyword>
<gene>
    <name evidence="9" type="ORF">M407DRAFT_222283</name>
</gene>
<feature type="active site" evidence="5 6">
    <location>
        <position position="312"/>
    </location>
</feature>
<dbReference type="SMART" id="SM00230">
    <property type="entry name" value="CysPc"/>
    <property type="match status" value="1"/>
</dbReference>
<keyword evidence="10" id="KW-1185">Reference proteome</keyword>
<dbReference type="Gene3D" id="3.90.70.10">
    <property type="entry name" value="Cysteine proteinases"/>
    <property type="match status" value="1"/>
</dbReference>
<dbReference type="STRING" id="1051891.A0A0C3KE31"/>
<dbReference type="OrthoDB" id="424753at2759"/>
<name>A0A0C3KE31_9AGAM</name>
<keyword evidence="3 6" id="KW-0378">Hydrolase</keyword>
<dbReference type="InterPro" id="IPR001300">
    <property type="entry name" value="Peptidase_C2_calpain_cat"/>
</dbReference>
<evidence type="ECO:0000259" key="8">
    <source>
        <dbReference type="PROSITE" id="PS50203"/>
    </source>
</evidence>
<evidence type="ECO:0000313" key="9">
    <source>
        <dbReference type="EMBL" id="KIO19713.1"/>
    </source>
</evidence>
<keyword evidence="7" id="KW-0175">Coiled coil</keyword>
<evidence type="ECO:0000256" key="2">
    <source>
        <dbReference type="ARBA" id="ARBA00022670"/>
    </source>
</evidence>
<comment type="similarity">
    <text evidence="1">Belongs to the peptidase C2 family.</text>
</comment>
<reference evidence="10" key="2">
    <citation type="submission" date="2015-01" db="EMBL/GenBank/DDBJ databases">
        <title>Evolutionary Origins and Diversification of the Mycorrhizal Mutualists.</title>
        <authorList>
            <consortium name="DOE Joint Genome Institute"/>
            <consortium name="Mycorrhizal Genomics Consortium"/>
            <person name="Kohler A."/>
            <person name="Kuo A."/>
            <person name="Nagy L.G."/>
            <person name="Floudas D."/>
            <person name="Copeland A."/>
            <person name="Barry K.W."/>
            <person name="Cichocki N."/>
            <person name="Veneault-Fourrey C."/>
            <person name="LaButti K."/>
            <person name="Lindquist E.A."/>
            <person name="Lipzen A."/>
            <person name="Lundell T."/>
            <person name="Morin E."/>
            <person name="Murat C."/>
            <person name="Riley R."/>
            <person name="Ohm R."/>
            <person name="Sun H."/>
            <person name="Tunlid A."/>
            <person name="Henrissat B."/>
            <person name="Grigoriev I.V."/>
            <person name="Hibbett D.S."/>
            <person name="Martin F."/>
        </authorList>
    </citation>
    <scope>NUCLEOTIDE SEQUENCE [LARGE SCALE GENOMIC DNA]</scope>
    <source>
        <strain evidence="10">MUT 4182</strain>
    </source>
</reference>
<organism evidence="9 10">
    <name type="scientific">Tulasnella calospora MUT 4182</name>
    <dbReference type="NCBI Taxonomy" id="1051891"/>
    <lineage>
        <taxon>Eukaryota</taxon>
        <taxon>Fungi</taxon>
        <taxon>Dikarya</taxon>
        <taxon>Basidiomycota</taxon>
        <taxon>Agaricomycotina</taxon>
        <taxon>Agaricomycetes</taxon>
        <taxon>Cantharellales</taxon>
        <taxon>Tulasnellaceae</taxon>
        <taxon>Tulasnella</taxon>
    </lineage>
</organism>
<evidence type="ECO:0000256" key="6">
    <source>
        <dbReference type="PROSITE-ProRule" id="PRU00239"/>
    </source>
</evidence>
<feature type="domain" description="Calpain catalytic" evidence="8">
    <location>
        <begin position="80"/>
        <end position="373"/>
    </location>
</feature>
<dbReference type="GO" id="GO:0006508">
    <property type="term" value="P:proteolysis"/>
    <property type="evidence" value="ECO:0007669"/>
    <property type="project" value="UniProtKB-KW"/>
</dbReference>
<dbReference type="InterPro" id="IPR038765">
    <property type="entry name" value="Papain-like_cys_pep_sf"/>
</dbReference>
<protein>
    <recommendedName>
        <fullName evidence="8">Calpain catalytic domain-containing protein</fullName>
    </recommendedName>
</protein>
<evidence type="ECO:0000256" key="3">
    <source>
        <dbReference type="ARBA" id="ARBA00022801"/>
    </source>
</evidence>
<dbReference type="PANTHER" id="PTHR10183:SF379">
    <property type="entry name" value="CALPAIN-5"/>
    <property type="match status" value="1"/>
</dbReference>
<proteinExistence type="inferred from homology"/>
<feature type="active site" evidence="5 6">
    <location>
        <position position="292"/>
    </location>
</feature>
<evidence type="ECO:0000256" key="4">
    <source>
        <dbReference type="ARBA" id="ARBA00022807"/>
    </source>
</evidence>
<dbReference type="Pfam" id="PF00648">
    <property type="entry name" value="Peptidase_C2"/>
    <property type="match status" value="1"/>
</dbReference>
<dbReference type="PROSITE" id="PS50203">
    <property type="entry name" value="CALPAIN_CAT"/>
    <property type="match status" value="1"/>
</dbReference>
<sequence>MAILRFWRKEKKEPTPELGVMAEFNTAAEKCRENVKKLAAECHKHNRRYRDPDFDLICDQWLCLHNKDRPGTQYNPDDVRRVSDIFAYPKFFDEGATASDICQGALGDCWFLSALGTVAATGLIPRVCVERDEAAGIYGFVFWRDCAWVEIIIDDLLFTKVPPWETLKPREKAIYQDNKDLYSRTARKGGKNLLFARSATENETWLPLLEKAYAKLYGDYASLEGGWPCDGVEDLIGAVPTVLFTQDILDPEAFWKNEVMKVGEGRILSCSTPESVLWKYDNPYYEGVVSGHAYSITKAIEYDQRKFVVIRNPWGKFEWTGRWGDGSKEWNGQWAAGLRKALGDYKFGDDGEFVQEYDDFLTTWKLIQLNRTFDESWIMSFKWLKVGWQNDDSWSSNHASFSVSVKSDTEAVIVLSKSDDYFFWSEGFSWGFSFAVHKKGEKEPIARSLHSKMWWRSVNVETKLMAGDYEVKVCCLKVKCR</sequence>
<evidence type="ECO:0000256" key="7">
    <source>
        <dbReference type="SAM" id="Coils"/>
    </source>
</evidence>
<reference evidence="9 10" key="1">
    <citation type="submission" date="2014-04" db="EMBL/GenBank/DDBJ databases">
        <authorList>
            <consortium name="DOE Joint Genome Institute"/>
            <person name="Kuo A."/>
            <person name="Girlanda M."/>
            <person name="Perotto S."/>
            <person name="Kohler A."/>
            <person name="Nagy L.G."/>
            <person name="Floudas D."/>
            <person name="Copeland A."/>
            <person name="Barry K.W."/>
            <person name="Cichocki N."/>
            <person name="Veneault-Fourrey C."/>
            <person name="LaButti K."/>
            <person name="Lindquist E.A."/>
            <person name="Lipzen A."/>
            <person name="Lundell T."/>
            <person name="Morin E."/>
            <person name="Murat C."/>
            <person name="Sun H."/>
            <person name="Tunlid A."/>
            <person name="Henrissat B."/>
            <person name="Grigoriev I.V."/>
            <person name="Hibbett D.S."/>
            <person name="Martin F."/>
            <person name="Nordberg H.P."/>
            <person name="Cantor M.N."/>
            <person name="Hua S.X."/>
        </authorList>
    </citation>
    <scope>NUCLEOTIDE SEQUENCE [LARGE SCALE GENOMIC DNA]</scope>
    <source>
        <strain evidence="9 10">MUT 4182</strain>
    </source>
</reference>